<keyword evidence="7" id="KW-0223">Dioxygenase</keyword>
<dbReference type="GO" id="GO:0031418">
    <property type="term" value="F:L-ascorbic acid binding"/>
    <property type="evidence" value="ECO:0007669"/>
    <property type="project" value="UniProtKB-KW"/>
</dbReference>
<comment type="similarity">
    <text evidence="4">Belongs to the PhyH family.</text>
</comment>
<evidence type="ECO:0000256" key="5">
    <source>
        <dbReference type="ARBA" id="ARBA00022723"/>
    </source>
</evidence>
<dbReference type="AlphaFoldDB" id="A0A3M6UT34"/>
<sequence length="333" mass="37934">MADTARSRLEVIKQHLSPSRFHLKSPENSEMAAVGVEIDSLVVPNDVLTEEEIDFYNKNGYLVVRNLVPQELLDKYLHRFQQICNGEVRVPSMTVMKDVTFVKSNRLSGEKTINKLQNFEEDEVLFSYCQLPGILKYVACFTGPDIKSMHTMLINKPPDPGTMTSRHPLHQDLHYFPFRPANRMVCSWTAMERVHRRNGCLIVQPGTQYSPLLQHFYPEWEGGVNVMYHGIKDYDPSIPLVHLEMNAGDTVFFHPLLIHGSGANQTNGFRKAISGHFASSHCYYIDVKGTIQEGIEAESLEIVHKKFGADIDLSFEDIWRLKSRLVQGNEGTL</sequence>
<evidence type="ECO:0000256" key="7">
    <source>
        <dbReference type="ARBA" id="ARBA00022964"/>
    </source>
</evidence>
<accession>A0A3M6UT34</accession>
<keyword evidence="9" id="KW-0408">Iron</keyword>
<evidence type="ECO:0000256" key="3">
    <source>
        <dbReference type="ARBA" id="ARBA00004872"/>
    </source>
</evidence>
<dbReference type="GO" id="GO:0001561">
    <property type="term" value="P:fatty acid alpha-oxidation"/>
    <property type="evidence" value="ECO:0007669"/>
    <property type="project" value="InterPro"/>
</dbReference>
<evidence type="ECO:0000256" key="6">
    <source>
        <dbReference type="ARBA" id="ARBA00022896"/>
    </source>
</evidence>
<comment type="pathway">
    <text evidence="3">Lipid metabolism; fatty acid metabolism.</text>
</comment>
<gene>
    <name evidence="13" type="ORF">pdam_00009940</name>
</gene>
<evidence type="ECO:0000256" key="9">
    <source>
        <dbReference type="ARBA" id="ARBA00023004"/>
    </source>
</evidence>
<keyword evidence="6" id="KW-0847">Vitamin C</keyword>
<dbReference type="GO" id="GO:0005777">
    <property type="term" value="C:peroxisome"/>
    <property type="evidence" value="ECO:0007669"/>
    <property type="project" value="UniProtKB-ARBA"/>
</dbReference>
<dbReference type="EC" id="1.14.11.18" evidence="10"/>
<comment type="cofactor">
    <cofactor evidence="2">
        <name>Fe cation</name>
        <dbReference type="ChEBI" id="CHEBI:24875"/>
    </cofactor>
</comment>
<organism evidence="13 14">
    <name type="scientific">Pocillopora damicornis</name>
    <name type="common">Cauliflower coral</name>
    <name type="synonym">Millepora damicornis</name>
    <dbReference type="NCBI Taxonomy" id="46731"/>
    <lineage>
        <taxon>Eukaryota</taxon>
        <taxon>Metazoa</taxon>
        <taxon>Cnidaria</taxon>
        <taxon>Anthozoa</taxon>
        <taxon>Hexacorallia</taxon>
        <taxon>Scleractinia</taxon>
        <taxon>Astrocoeniina</taxon>
        <taxon>Pocilloporidae</taxon>
        <taxon>Pocillopora</taxon>
    </lineage>
</organism>
<dbReference type="Pfam" id="PF05721">
    <property type="entry name" value="PhyH"/>
    <property type="match status" value="1"/>
</dbReference>
<keyword evidence="8" id="KW-0560">Oxidoreductase</keyword>
<dbReference type="Gene3D" id="2.60.120.620">
    <property type="entry name" value="q2cbj1_9rhob like domain"/>
    <property type="match status" value="1"/>
</dbReference>
<dbReference type="PANTHER" id="PTHR21308">
    <property type="entry name" value="PHYTANOYL-COA ALPHA-HYDROXYLASE"/>
    <property type="match status" value="1"/>
</dbReference>
<keyword evidence="14" id="KW-1185">Reference proteome</keyword>
<evidence type="ECO:0000256" key="10">
    <source>
        <dbReference type="ARBA" id="ARBA00034809"/>
    </source>
</evidence>
<proteinExistence type="inferred from homology"/>
<dbReference type="InterPro" id="IPR008775">
    <property type="entry name" value="Phytyl_CoA_dOase-like"/>
</dbReference>
<comment type="cofactor">
    <cofactor evidence="1">
        <name>L-ascorbate</name>
        <dbReference type="ChEBI" id="CHEBI:38290"/>
    </cofactor>
</comment>
<dbReference type="GO" id="GO:0048244">
    <property type="term" value="F:phytanoyl-CoA dioxygenase activity"/>
    <property type="evidence" value="ECO:0007669"/>
    <property type="project" value="UniProtKB-EC"/>
</dbReference>
<dbReference type="GO" id="GO:0046872">
    <property type="term" value="F:metal ion binding"/>
    <property type="evidence" value="ECO:0007669"/>
    <property type="project" value="UniProtKB-KW"/>
</dbReference>
<keyword evidence="5" id="KW-0479">Metal-binding</keyword>
<evidence type="ECO:0000256" key="11">
    <source>
        <dbReference type="ARBA" id="ARBA00034921"/>
    </source>
</evidence>
<evidence type="ECO:0000256" key="2">
    <source>
        <dbReference type="ARBA" id="ARBA00001962"/>
    </source>
</evidence>
<name>A0A3M6UT34_POCDA</name>
<dbReference type="Proteomes" id="UP000275408">
    <property type="component" value="Unassembled WGS sequence"/>
</dbReference>
<evidence type="ECO:0000313" key="13">
    <source>
        <dbReference type="EMBL" id="RMX56821.1"/>
    </source>
</evidence>
<evidence type="ECO:0000256" key="1">
    <source>
        <dbReference type="ARBA" id="ARBA00001961"/>
    </source>
</evidence>
<dbReference type="FunFam" id="2.60.120.620:FF:000012">
    <property type="entry name" value="Phytanoyl-CoA dioxygenase, peroxisomal"/>
    <property type="match status" value="1"/>
</dbReference>
<dbReference type="InterPro" id="IPR047128">
    <property type="entry name" value="PhyH"/>
</dbReference>
<evidence type="ECO:0000313" key="14">
    <source>
        <dbReference type="Proteomes" id="UP000275408"/>
    </source>
</evidence>
<evidence type="ECO:0000256" key="12">
    <source>
        <dbReference type="ARBA" id="ARBA00034924"/>
    </source>
</evidence>
<comment type="caution">
    <text evidence="13">The sequence shown here is derived from an EMBL/GenBank/DDBJ whole genome shotgun (WGS) entry which is preliminary data.</text>
</comment>
<evidence type="ECO:0000256" key="4">
    <source>
        <dbReference type="ARBA" id="ARBA00005830"/>
    </source>
</evidence>
<dbReference type="OMA" id="CCAWTAM"/>
<dbReference type="PANTHER" id="PTHR21308:SF1">
    <property type="entry name" value="PHYTANOYL-COA DIOXYGENASE, PEROXISOMAL"/>
    <property type="match status" value="1"/>
</dbReference>
<dbReference type="EMBL" id="RCHS01000794">
    <property type="protein sequence ID" value="RMX56821.1"/>
    <property type="molecule type" value="Genomic_DNA"/>
</dbReference>
<protein>
    <recommendedName>
        <fullName evidence="10">phytanoyl-CoA dioxygenase</fullName>
        <ecNumber evidence="10">1.14.11.18</ecNumber>
    </recommendedName>
    <alternativeName>
        <fullName evidence="11">Phytanic acid oxidase</fullName>
    </alternativeName>
    <alternativeName>
        <fullName evidence="12">Phytanoyl-CoA alpha-hydroxylase</fullName>
    </alternativeName>
</protein>
<dbReference type="STRING" id="46731.A0A3M6UT34"/>
<dbReference type="SUPFAM" id="SSF51197">
    <property type="entry name" value="Clavaminate synthase-like"/>
    <property type="match status" value="1"/>
</dbReference>
<reference evidence="13 14" key="1">
    <citation type="journal article" date="2018" name="Sci. Rep.">
        <title>Comparative analysis of the Pocillopora damicornis genome highlights role of immune system in coral evolution.</title>
        <authorList>
            <person name="Cunning R."/>
            <person name="Bay R.A."/>
            <person name="Gillette P."/>
            <person name="Baker A.C."/>
            <person name="Traylor-Knowles N."/>
        </authorList>
    </citation>
    <scope>NUCLEOTIDE SEQUENCE [LARGE SCALE GENOMIC DNA]</scope>
    <source>
        <strain evidence="13">RSMAS</strain>
        <tissue evidence="13">Whole animal</tissue>
    </source>
</reference>
<evidence type="ECO:0000256" key="8">
    <source>
        <dbReference type="ARBA" id="ARBA00023002"/>
    </source>
</evidence>
<dbReference type="OrthoDB" id="2328924at2759"/>